<dbReference type="Proteomes" id="UP000293535">
    <property type="component" value="Unassembled WGS sequence"/>
</dbReference>
<comment type="caution">
    <text evidence="1">The sequence shown here is derived from an EMBL/GenBank/DDBJ whole genome shotgun (WGS) entry which is preliminary data.</text>
</comment>
<reference evidence="1 2" key="1">
    <citation type="submission" date="2018-12" db="EMBL/GenBank/DDBJ databases">
        <title>Draft genome sequence of Haloarcula hispinica strain 18.1, an halophilic archaeon isolated from Chott El Jerid of Southern Tunisia.</title>
        <authorList>
            <person name="Najjari A."/>
            <person name="Ben Dhia O."/>
            <person name="Ferjani R."/>
            <person name="Mahjoubi M."/>
            <person name="Sghaier H."/>
            <person name="Elshahed M."/>
            <person name="Ouzari H.I."/>
            <person name="Cherid A."/>
            <person name="Youssef N."/>
        </authorList>
    </citation>
    <scope>NUCLEOTIDE SEQUENCE [LARGE SCALE GENOMIC DNA]</scope>
    <source>
        <strain evidence="1 2">18.1</strain>
    </source>
</reference>
<name>A0A482T823_HALHI</name>
<gene>
    <name evidence="1" type="ORF">ELS20_11425</name>
</gene>
<evidence type="ECO:0000313" key="2">
    <source>
        <dbReference type="Proteomes" id="UP000293535"/>
    </source>
</evidence>
<sequence>MFQRVIKQLKQMPGTPDRLERDEFDLFNGEAGSRSLVASYQAPKPLVLRQDRPVRVILTALDLDTATGDGASESFDLSNEVIEAPNSVDVVLYADGNKVPQSDFTVDYVNNSYSYTDDGTAQELAAFYIARDPVQFQIEKEAPRSQGGVNEIIFDEPTSLLHTRDQNEQPRFFDVGDSPLHPVVPENWKVNVYADPDGAYGPAFDDSRNDTFAVNAILSLPYKQGAGSIDGLGKAVAHDIVDRS</sequence>
<dbReference type="AlphaFoldDB" id="A0A482T823"/>
<dbReference type="EMBL" id="RZIG01000002">
    <property type="protein sequence ID" value="RYJ10542.1"/>
    <property type="molecule type" value="Genomic_DNA"/>
</dbReference>
<dbReference type="RefSeq" id="WP_129755683.1">
    <property type="nucleotide sequence ID" value="NZ_JAFKAA010000002.1"/>
</dbReference>
<proteinExistence type="predicted"/>
<evidence type="ECO:0000313" key="1">
    <source>
        <dbReference type="EMBL" id="RYJ10542.1"/>
    </source>
</evidence>
<organism evidence="1 2">
    <name type="scientific">Haloarcula hispanica</name>
    <dbReference type="NCBI Taxonomy" id="51589"/>
    <lineage>
        <taxon>Archaea</taxon>
        <taxon>Methanobacteriati</taxon>
        <taxon>Methanobacteriota</taxon>
        <taxon>Stenosarchaea group</taxon>
        <taxon>Halobacteria</taxon>
        <taxon>Halobacteriales</taxon>
        <taxon>Haloarculaceae</taxon>
        <taxon>Haloarcula</taxon>
    </lineage>
</organism>
<accession>A0A482T823</accession>
<protein>
    <submittedName>
        <fullName evidence="1">Uncharacterized protein</fullName>
    </submittedName>
</protein>